<dbReference type="PANTHER" id="PTHR10903:SF184">
    <property type="entry name" value="GTP-BINDING PROTEIN A"/>
    <property type="match status" value="1"/>
</dbReference>
<dbReference type="Gene3D" id="3.40.50.300">
    <property type="entry name" value="P-loop containing nucleotide triphosphate hydrolases"/>
    <property type="match status" value="1"/>
</dbReference>
<dbReference type="PROSITE" id="PS51720">
    <property type="entry name" value="G_AIG1"/>
    <property type="match status" value="1"/>
</dbReference>
<keyword evidence="3" id="KW-0342">GTP-binding</keyword>
<dbReference type="CDD" id="cd01852">
    <property type="entry name" value="AIG1"/>
    <property type="match status" value="1"/>
</dbReference>
<gene>
    <name evidence="6" type="ORF">OLC1_LOCUS21644</name>
</gene>
<dbReference type="FunFam" id="3.40.50.300:FF:000840">
    <property type="entry name" value="Immune-associated nucleotide-binding protein 9"/>
    <property type="match status" value="1"/>
</dbReference>
<dbReference type="AlphaFoldDB" id="A0AAV1E4M5"/>
<evidence type="ECO:0000256" key="2">
    <source>
        <dbReference type="ARBA" id="ARBA00022741"/>
    </source>
</evidence>
<dbReference type="PANTHER" id="PTHR10903">
    <property type="entry name" value="GTPASE, IMAP FAMILY MEMBER-RELATED"/>
    <property type="match status" value="1"/>
</dbReference>
<keyword evidence="4" id="KW-0175">Coiled coil</keyword>
<evidence type="ECO:0000256" key="1">
    <source>
        <dbReference type="ARBA" id="ARBA00008535"/>
    </source>
</evidence>
<protein>
    <submittedName>
        <fullName evidence="6">OLC1v1015884C1</fullName>
    </submittedName>
</protein>
<evidence type="ECO:0000313" key="7">
    <source>
        <dbReference type="Proteomes" id="UP001161247"/>
    </source>
</evidence>
<dbReference type="InterPro" id="IPR045058">
    <property type="entry name" value="GIMA/IAN/Toc"/>
</dbReference>
<keyword evidence="7" id="KW-1185">Reference proteome</keyword>
<keyword evidence="2" id="KW-0547">Nucleotide-binding</keyword>
<name>A0AAV1E4M5_OLDCO</name>
<sequence length="285" mass="31717">MAGISNSKLARVTTLVLVGSTGNGKSVTGNSILGRNEFKSGASFGGITNICELQSIVLQDGQILNVIDTPGLFDSASTPGLIEKEILKCIDTAKDGIHAILWVVSLKSRFTEQIIALETMKQVFGSRILDYIIVTFTRGDELEENETNLDEFLAFSSNPLKELLGKCGERKIIFDNKTKDELKKTAQRRQLLSLVRDTVARNGGKPYTDELFFEFHGAEGDEEMKRNKKIIDKLQIDLEKDKKEAKDYLERPEAAVAEEIRRLREDLAIAQREAAQPKLIVCAIL</sequence>
<evidence type="ECO:0000259" key="5">
    <source>
        <dbReference type="PROSITE" id="PS51720"/>
    </source>
</evidence>
<feature type="coiled-coil region" evidence="4">
    <location>
        <begin position="224"/>
        <end position="273"/>
    </location>
</feature>
<evidence type="ECO:0000256" key="4">
    <source>
        <dbReference type="SAM" id="Coils"/>
    </source>
</evidence>
<evidence type="ECO:0000313" key="6">
    <source>
        <dbReference type="EMBL" id="CAI9115050.1"/>
    </source>
</evidence>
<organism evidence="6 7">
    <name type="scientific">Oldenlandia corymbosa var. corymbosa</name>
    <dbReference type="NCBI Taxonomy" id="529605"/>
    <lineage>
        <taxon>Eukaryota</taxon>
        <taxon>Viridiplantae</taxon>
        <taxon>Streptophyta</taxon>
        <taxon>Embryophyta</taxon>
        <taxon>Tracheophyta</taxon>
        <taxon>Spermatophyta</taxon>
        <taxon>Magnoliopsida</taxon>
        <taxon>eudicotyledons</taxon>
        <taxon>Gunneridae</taxon>
        <taxon>Pentapetalae</taxon>
        <taxon>asterids</taxon>
        <taxon>lamiids</taxon>
        <taxon>Gentianales</taxon>
        <taxon>Rubiaceae</taxon>
        <taxon>Rubioideae</taxon>
        <taxon>Spermacoceae</taxon>
        <taxon>Hedyotis-Oldenlandia complex</taxon>
        <taxon>Oldenlandia</taxon>
    </lineage>
</organism>
<feature type="domain" description="AIG1-type G" evidence="5">
    <location>
        <begin position="10"/>
        <end position="216"/>
    </location>
</feature>
<proteinExistence type="inferred from homology"/>
<accession>A0AAV1E4M5</accession>
<evidence type="ECO:0000256" key="3">
    <source>
        <dbReference type="ARBA" id="ARBA00023134"/>
    </source>
</evidence>
<dbReference type="GO" id="GO:0005525">
    <property type="term" value="F:GTP binding"/>
    <property type="evidence" value="ECO:0007669"/>
    <property type="project" value="UniProtKB-KW"/>
</dbReference>
<dbReference type="InterPro" id="IPR027417">
    <property type="entry name" value="P-loop_NTPase"/>
</dbReference>
<comment type="similarity">
    <text evidence="1">Belongs to the TRAFAC class TrmE-Era-EngA-EngB-Septin-like GTPase superfamily. AIG1/Toc34/Toc159-like paraseptin GTPase family. IAN subfamily.</text>
</comment>
<dbReference type="Pfam" id="PF04548">
    <property type="entry name" value="AIG1"/>
    <property type="match status" value="1"/>
</dbReference>
<dbReference type="EMBL" id="OX459125">
    <property type="protein sequence ID" value="CAI9115050.1"/>
    <property type="molecule type" value="Genomic_DNA"/>
</dbReference>
<dbReference type="InterPro" id="IPR006703">
    <property type="entry name" value="G_AIG1"/>
</dbReference>
<dbReference type="Proteomes" id="UP001161247">
    <property type="component" value="Chromosome 8"/>
</dbReference>
<dbReference type="SUPFAM" id="SSF52540">
    <property type="entry name" value="P-loop containing nucleoside triphosphate hydrolases"/>
    <property type="match status" value="1"/>
</dbReference>
<reference evidence="6" key="1">
    <citation type="submission" date="2023-03" db="EMBL/GenBank/DDBJ databases">
        <authorList>
            <person name="Julca I."/>
        </authorList>
    </citation>
    <scope>NUCLEOTIDE SEQUENCE</scope>
</reference>